<evidence type="ECO:0000256" key="1">
    <source>
        <dbReference type="ARBA" id="ARBA00001946"/>
    </source>
</evidence>
<keyword evidence="5" id="KW-0378">Hydrolase</keyword>
<dbReference type="GO" id="GO:0004518">
    <property type="term" value="F:nuclease activity"/>
    <property type="evidence" value="ECO:0007669"/>
    <property type="project" value="UniProtKB-KW"/>
</dbReference>
<evidence type="ECO:0000259" key="8">
    <source>
        <dbReference type="Pfam" id="PF01850"/>
    </source>
</evidence>
<dbReference type="InterPro" id="IPR050556">
    <property type="entry name" value="Type_II_TA_system_RNase"/>
</dbReference>
<proteinExistence type="inferred from homology"/>
<organism evidence="9 10">
    <name type="scientific">Sphingobacterium corticibacterium</name>
    <dbReference type="NCBI Taxonomy" id="2484746"/>
    <lineage>
        <taxon>Bacteria</taxon>
        <taxon>Pseudomonadati</taxon>
        <taxon>Bacteroidota</taxon>
        <taxon>Sphingobacteriia</taxon>
        <taxon>Sphingobacteriales</taxon>
        <taxon>Sphingobacteriaceae</taxon>
        <taxon>Sphingobacterium</taxon>
    </lineage>
</organism>
<dbReference type="SUPFAM" id="SSF88723">
    <property type="entry name" value="PIN domain-like"/>
    <property type="match status" value="1"/>
</dbReference>
<accession>A0A4Q6XTW6</accession>
<evidence type="ECO:0000313" key="9">
    <source>
        <dbReference type="EMBL" id="RZF59786.1"/>
    </source>
</evidence>
<evidence type="ECO:0000256" key="4">
    <source>
        <dbReference type="ARBA" id="ARBA00022723"/>
    </source>
</evidence>
<comment type="caution">
    <text evidence="9">The sequence shown here is derived from an EMBL/GenBank/DDBJ whole genome shotgun (WGS) entry which is preliminary data.</text>
</comment>
<dbReference type="RefSeq" id="WP_130141705.1">
    <property type="nucleotide sequence ID" value="NZ_SGIT01000002.1"/>
</dbReference>
<dbReference type="CDD" id="cd09881">
    <property type="entry name" value="PIN_VapC4-5_FitB-like"/>
    <property type="match status" value="1"/>
</dbReference>
<evidence type="ECO:0000313" key="10">
    <source>
        <dbReference type="Proteomes" id="UP000292855"/>
    </source>
</evidence>
<dbReference type="PANTHER" id="PTHR33653:SF1">
    <property type="entry name" value="RIBONUCLEASE VAPC2"/>
    <property type="match status" value="1"/>
</dbReference>
<comment type="similarity">
    <text evidence="7">Belongs to the PINc/VapC protein family.</text>
</comment>
<keyword evidence="6" id="KW-0460">Magnesium</keyword>
<keyword evidence="4" id="KW-0479">Metal-binding</keyword>
<sequence>MVADTGIFIEHLRAKDKLSTTLYKIADGTEIYLSSVTLYELHMGAITPEKVKDVEIITESFVTLPFTDQIAQKAAEIYHVLRKRNQMIEFRDIFIAATCLVHDLSIVTLNKKHFKRIDNLKVLR</sequence>
<reference evidence="9 10" key="1">
    <citation type="submission" date="2019-02" db="EMBL/GenBank/DDBJ databases">
        <authorList>
            <person name="Li Y."/>
        </authorList>
    </citation>
    <scope>NUCLEOTIDE SEQUENCE [LARGE SCALE GENOMIC DNA]</scope>
    <source>
        <strain evidence="9 10">30C10-4-7</strain>
    </source>
</reference>
<gene>
    <name evidence="9" type="ORF">EWE74_11585</name>
</gene>
<keyword evidence="2" id="KW-1277">Toxin-antitoxin system</keyword>
<evidence type="ECO:0000256" key="3">
    <source>
        <dbReference type="ARBA" id="ARBA00022722"/>
    </source>
</evidence>
<dbReference type="InterPro" id="IPR029060">
    <property type="entry name" value="PIN-like_dom_sf"/>
</dbReference>
<dbReference type="GO" id="GO:0016787">
    <property type="term" value="F:hydrolase activity"/>
    <property type="evidence" value="ECO:0007669"/>
    <property type="project" value="UniProtKB-KW"/>
</dbReference>
<keyword evidence="3" id="KW-0540">Nuclease</keyword>
<comment type="cofactor">
    <cofactor evidence="1">
        <name>Mg(2+)</name>
        <dbReference type="ChEBI" id="CHEBI:18420"/>
    </cofactor>
</comment>
<evidence type="ECO:0000256" key="5">
    <source>
        <dbReference type="ARBA" id="ARBA00022801"/>
    </source>
</evidence>
<protein>
    <submittedName>
        <fullName evidence="9">Type II toxin-antitoxin system VapC family toxin</fullName>
    </submittedName>
</protein>
<dbReference type="Pfam" id="PF01850">
    <property type="entry name" value="PIN"/>
    <property type="match status" value="1"/>
</dbReference>
<evidence type="ECO:0000256" key="2">
    <source>
        <dbReference type="ARBA" id="ARBA00022649"/>
    </source>
</evidence>
<evidence type="ECO:0000256" key="6">
    <source>
        <dbReference type="ARBA" id="ARBA00022842"/>
    </source>
</evidence>
<dbReference type="Gene3D" id="3.40.50.1010">
    <property type="entry name" value="5'-nuclease"/>
    <property type="match status" value="1"/>
</dbReference>
<dbReference type="OrthoDB" id="9804823at2"/>
<dbReference type="AlphaFoldDB" id="A0A4Q6XTW6"/>
<dbReference type="GO" id="GO:0046872">
    <property type="term" value="F:metal ion binding"/>
    <property type="evidence" value="ECO:0007669"/>
    <property type="project" value="UniProtKB-KW"/>
</dbReference>
<keyword evidence="10" id="KW-1185">Reference proteome</keyword>
<dbReference type="Proteomes" id="UP000292855">
    <property type="component" value="Unassembled WGS sequence"/>
</dbReference>
<name>A0A4Q6XTW6_9SPHI</name>
<dbReference type="InterPro" id="IPR002716">
    <property type="entry name" value="PIN_dom"/>
</dbReference>
<evidence type="ECO:0000256" key="7">
    <source>
        <dbReference type="ARBA" id="ARBA00038093"/>
    </source>
</evidence>
<dbReference type="PANTHER" id="PTHR33653">
    <property type="entry name" value="RIBONUCLEASE VAPC2"/>
    <property type="match status" value="1"/>
</dbReference>
<dbReference type="EMBL" id="SGIT01000002">
    <property type="protein sequence ID" value="RZF59786.1"/>
    <property type="molecule type" value="Genomic_DNA"/>
</dbReference>
<feature type="domain" description="PIN" evidence="8">
    <location>
        <begin position="1"/>
        <end position="119"/>
    </location>
</feature>